<name>A0A4P9W2X3_9FUNG</name>
<evidence type="ECO:0000256" key="4">
    <source>
        <dbReference type="ARBA" id="ARBA00022729"/>
    </source>
</evidence>
<sequence length="311" mass="32408">MRTTNLGSALLSLLCVGSSFAAPSGQRCIVAHTPGVDDHTNVMAAFTTCKAGGTVVFSTGTDYQVMTPIQAKGLQNVGIVIDGTITFPYNNAQWDAELAYWQIAGSDLHISGTGSITADGQMWWDNREYRSGRRDVEPSGGPSVMVINVKTGSLTDVTITQARVTASSVSSSNRPAKNTDGIDVSSSIACIDLITQSPPLLFQHSGVSIHDSTIINGDDAIALAGGANGVDIRRVHCGGACHGVSIGSLGPVGKASGAAASVQNVWVEDISFEGCSTAIHIKSWPSSVQGWAHNITYKSVVLKDVGYAINL</sequence>
<dbReference type="GO" id="GO:0005576">
    <property type="term" value="C:extracellular region"/>
    <property type="evidence" value="ECO:0007669"/>
    <property type="project" value="UniProtKB-SubCell"/>
</dbReference>
<dbReference type="GO" id="GO:0045490">
    <property type="term" value="P:pectin catabolic process"/>
    <property type="evidence" value="ECO:0007669"/>
    <property type="project" value="UniProtKB-ARBA"/>
</dbReference>
<dbReference type="SUPFAM" id="SSF51126">
    <property type="entry name" value="Pectin lyase-like"/>
    <property type="match status" value="1"/>
</dbReference>
<dbReference type="EMBL" id="KZ999562">
    <property type="protein sequence ID" value="RKO84950.1"/>
    <property type="molecule type" value="Genomic_DNA"/>
</dbReference>
<keyword evidence="10" id="KW-0961">Cell wall biogenesis/degradation</keyword>
<dbReference type="SMART" id="SM00710">
    <property type="entry name" value="PbH1"/>
    <property type="match status" value="4"/>
</dbReference>
<dbReference type="GO" id="GO:0071555">
    <property type="term" value="P:cell wall organization"/>
    <property type="evidence" value="ECO:0007669"/>
    <property type="project" value="UniProtKB-KW"/>
</dbReference>
<evidence type="ECO:0000256" key="12">
    <source>
        <dbReference type="SAM" id="SignalP"/>
    </source>
</evidence>
<evidence type="ECO:0000256" key="10">
    <source>
        <dbReference type="ARBA" id="ARBA00023316"/>
    </source>
</evidence>
<dbReference type="PANTHER" id="PTHR31736">
    <property type="match status" value="1"/>
</dbReference>
<gene>
    <name evidence="13" type="ORF">BDK51DRAFT_39327</name>
</gene>
<keyword evidence="8" id="KW-0325">Glycoprotein</keyword>
<dbReference type="InterPro" id="IPR000743">
    <property type="entry name" value="Glyco_hydro_28"/>
</dbReference>
<dbReference type="InterPro" id="IPR006626">
    <property type="entry name" value="PbH1"/>
</dbReference>
<dbReference type="OrthoDB" id="187139at2759"/>
<evidence type="ECO:0000256" key="7">
    <source>
        <dbReference type="ARBA" id="ARBA00023157"/>
    </source>
</evidence>
<protein>
    <submittedName>
        <fullName evidence="13">Pectin lyase fold/virulence factor</fullName>
    </submittedName>
</protein>
<evidence type="ECO:0000256" key="3">
    <source>
        <dbReference type="ARBA" id="ARBA00022525"/>
    </source>
</evidence>
<accession>A0A4P9W2X3</accession>
<organism evidence="13 14">
    <name type="scientific">Blyttiomyces helicus</name>
    <dbReference type="NCBI Taxonomy" id="388810"/>
    <lineage>
        <taxon>Eukaryota</taxon>
        <taxon>Fungi</taxon>
        <taxon>Fungi incertae sedis</taxon>
        <taxon>Chytridiomycota</taxon>
        <taxon>Chytridiomycota incertae sedis</taxon>
        <taxon>Chytridiomycetes</taxon>
        <taxon>Chytridiomycetes incertae sedis</taxon>
        <taxon>Blyttiomyces</taxon>
    </lineage>
</organism>
<feature type="chain" id="PRO_5020973109" evidence="12">
    <location>
        <begin position="22"/>
        <end position="311"/>
    </location>
</feature>
<dbReference type="PANTHER" id="PTHR31736:SF19">
    <property type="entry name" value="PECTIN LYASE SUPERFAMILY PROTEIN-RELATED"/>
    <property type="match status" value="1"/>
</dbReference>
<keyword evidence="7" id="KW-1015">Disulfide bond</keyword>
<keyword evidence="14" id="KW-1185">Reference proteome</keyword>
<dbReference type="Pfam" id="PF00295">
    <property type="entry name" value="Glyco_hydro_28"/>
    <property type="match status" value="1"/>
</dbReference>
<dbReference type="AlphaFoldDB" id="A0A4P9W2X3"/>
<keyword evidence="5" id="KW-0677">Repeat</keyword>
<dbReference type="GO" id="GO:0046576">
    <property type="term" value="F:rhamnogalacturonan alpha-L-rhamnopyranosyl-(1-&gt;4)-alpha-D-galactopyranosyluronide lyase activity"/>
    <property type="evidence" value="ECO:0007669"/>
    <property type="project" value="UniProtKB-ARBA"/>
</dbReference>
<evidence type="ECO:0000256" key="6">
    <source>
        <dbReference type="ARBA" id="ARBA00022801"/>
    </source>
</evidence>
<evidence type="ECO:0000256" key="5">
    <source>
        <dbReference type="ARBA" id="ARBA00022737"/>
    </source>
</evidence>
<evidence type="ECO:0000256" key="8">
    <source>
        <dbReference type="ARBA" id="ARBA00023180"/>
    </source>
</evidence>
<keyword evidence="4 12" id="KW-0732">Signal</keyword>
<evidence type="ECO:0000256" key="9">
    <source>
        <dbReference type="ARBA" id="ARBA00023295"/>
    </source>
</evidence>
<reference evidence="14" key="1">
    <citation type="journal article" date="2018" name="Nat. Microbiol.">
        <title>Leveraging single-cell genomics to expand the fungal tree of life.</title>
        <authorList>
            <person name="Ahrendt S.R."/>
            <person name="Quandt C.A."/>
            <person name="Ciobanu D."/>
            <person name="Clum A."/>
            <person name="Salamov A."/>
            <person name="Andreopoulos B."/>
            <person name="Cheng J.F."/>
            <person name="Woyke T."/>
            <person name="Pelin A."/>
            <person name="Henrissat B."/>
            <person name="Reynolds N.K."/>
            <person name="Benny G.L."/>
            <person name="Smith M.E."/>
            <person name="James T.Y."/>
            <person name="Grigoriev I.V."/>
        </authorList>
    </citation>
    <scope>NUCLEOTIDE SEQUENCE [LARGE SCALE GENOMIC DNA]</scope>
</reference>
<dbReference type="InterPro" id="IPR012334">
    <property type="entry name" value="Pectin_lyas_fold"/>
</dbReference>
<comment type="similarity">
    <text evidence="2 11">Belongs to the glycosyl hydrolase 28 family.</text>
</comment>
<keyword evidence="6 11" id="KW-0378">Hydrolase</keyword>
<evidence type="ECO:0000313" key="13">
    <source>
        <dbReference type="EMBL" id="RKO84950.1"/>
    </source>
</evidence>
<proteinExistence type="inferred from homology"/>
<dbReference type="InterPro" id="IPR011050">
    <property type="entry name" value="Pectin_lyase_fold/virulence"/>
</dbReference>
<dbReference type="Proteomes" id="UP000269721">
    <property type="component" value="Unassembled WGS sequence"/>
</dbReference>
<evidence type="ECO:0000256" key="1">
    <source>
        <dbReference type="ARBA" id="ARBA00004613"/>
    </source>
</evidence>
<dbReference type="Gene3D" id="2.160.20.10">
    <property type="entry name" value="Single-stranded right-handed beta-helix, Pectin lyase-like"/>
    <property type="match status" value="1"/>
</dbReference>
<keyword evidence="13" id="KW-0456">Lyase</keyword>
<comment type="subcellular location">
    <subcellularLocation>
        <location evidence="1">Secreted</location>
    </subcellularLocation>
</comment>
<dbReference type="GO" id="GO:0004650">
    <property type="term" value="F:polygalacturonase activity"/>
    <property type="evidence" value="ECO:0007669"/>
    <property type="project" value="InterPro"/>
</dbReference>
<keyword evidence="3" id="KW-0964">Secreted</keyword>
<keyword evidence="9 11" id="KW-0326">Glycosidase</keyword>
<feature type="signal peptide" evidence="12">
    <location>
        <begin position="1"/>
        <end position="21"/>
    </location>
</feature>
<evidence type="ECO:0000256" key="2">
    <source>
        <dbReference type="ARBA" id="ARBA00008834"/>
    </source>
</evidence>
<evidence type="ECO:0000313" key="14">
    <source>
        <dbReference type="Proteomes" id="UP000269721"/>
    </source>
</evidence>
<evidence type="ECO:0000256" key="11">
    <source>
        <dbReference type="RuleBase" id="RU361169"/>
    </source>
</evidence>